<protein>
    <recommendedName>
        <fullName evidence="4">DUF5133 domain-containing protein</fullName>
    </recommendedName>
</protein>
<proteinExistence type="predicted"/>
<organism evidence="2 3">
    <name type="scientific">Streptomyces gilvosporeus</name>
    <dbReference type="NCBI Taxonomy" id="553510"/>
    <lineage>
        <taxon>Bacteria</taxon>
        <taxon>Bacillati</taxon>
        <taxon>Actinomycetota</taxon>
        <taxon>Actinomycetes</taxon>
        <taxon>Kitasatosporales</taxon>
        <taxon>Streptomycetaceae</taxon>
        <taxon>Streptomyces</taxon>
    </lineage>
</organism>
<feature type="region of interest" description="Disordered" evidence="1">
    <location>
        <begin position="1"/>
        <end position="29"/>
    </location>
</feature>
<sequence length="61" mass="6409">MRAPGDGSTVGHPTSCRRAAPAGGFRDGPRLEDVAHTLCVLTGRRTVREAVTAAESYLARS</sequence>
<reference evidence="2 3" key="1">
    <citation type="submission" date="2017-04" db="EMBL/GenBank/DDBJ databases">
        <title>Complete Genome Sequence of Streptomyces gilvosporeus F607, a Capable Producer of Natamycin.</title>
        <authorList>
            <person name="Zong G."/>
            <person name="Zhong C."/>
            <person name="Fu J."/>
            <person name="Qin R."/>
            <person name="Cao G."/>
        </authorList>
    </citation>
    <scope>NUCLEOTIDE SEQUENCE [LARGE SCALE GENOMIC DNA]</scope>
    <source>
        <strain evidence="2 3">F607</strain>
    </source>
</reference>
<dbReference type="EMBL" id="CP020569">
    <property type="protein sequence ID" value="ARF54165.1"/>
    <property type="molecule type" value="Genomic_DNA"/>
</dbReference>
<dbReference type="InterPro" id="IPR033457">
    <property type="entry name" value="DUF5133"/>
</dbReference>
<dbReference type="AlphaFoldDB" id="A0A1V0TMJ3"/>
<dbReference type="STRING" id="553510.B1H19_08110"/>
<accession>A0A1V0TMJ3</accession>
<evidence type="ECO:0000313" key="3">
    <source>
        <dbReference type="Proteomes" id="UP000192726"/>
    </source>
</evidence>
<gene>
    <name evidence="2" type="ORF">B1H19_08110</name>
</gene>
<dbReference type="OrthoDB" id="4328450at2"/>
<evidence type="ECO:0000256" key="1">
    <source>
        <dbReference type="SAM" id="MobiDB-lite"/>
    </source>
</evidence>
<evidence type="ECO:0008006" key="4">
    <source>
        <dbReference type="Google" id="ProtNLM"/>
    </source>
</evidence>
<name>A0A1V0TMJ3_9ACTN</name>
<dbReference type="Proteomes" id="UP000192726">
    <property type="component" value="Chromosome"/>
</dbReference>
<dbReference type="Pfam" id="PF17196">
    <property type="entry name" value="DUF5133"/>
    <property type="match status" value="1"/>
</dbReference>
<dbReference type="KEGG" id="sgv:B1H19_08110"/>
<evidence type="ECO:0000313" key="2">
    <source>
        <dbReference type="EMBL" id="ARF54165.1"/>
    </source>
</evidence>
<keyword evidence="3" id="KW-1185">Reference proteome</keyword>